<dbReference type="Proteomes" id="UP000601027">
    <property type="component" value="Unassembled WGS sequence"/>
</dbReference>
<feature type="region of interest" description="Disordered" evidence="1">
    <location>
        <begin position="44"/>
        <end position="83"/>
    </location>
</feature>
<feature type="compositionally biased region" description="Basic and acidic residues" evidence="1">
    <location>
        <begin position="68"/>
        <end position="83"/>
    </location>
</feature>
<proteinExistence type="predicted"/>
<dbReference type="EMBL" id="JAEVHM010000019">
    <property type="protein sequence ID" value="MBM0231586.1"/>
    <property type="molecule type" value="Genomic_DNA"/>
</dbReference>
<evidence type="ECO:0000313" key="2">
    <source>
        <dbReference type="EMBL" id="MBM0231586.1"/>
    </source>
</evidence>
<organism evidence="2 3">
    <name type="scientific">Micromonospora parastrephiae</name>
    <dbReference type="NCBI Taxonomy" id="2806101"/>
    <lineage>
        <taxon>Bacteria</taxon>
        <taxon>Bacillati</taxon>
        <taxon>Actinomycetota</taxon>
        <taxon>Actinomycetes</taxon>
        <taxon>Micromonosporales</taxon>
        <taxon>Micromonosporaceae</taxon>
        <taxon>Micromonospora</taxon>
    </lineage>
</organism>
<protein>
    <recommendedName>
        <fullName evidence="4">Ribosomal protein L7/L12 C-terminal domain-containing protein</fullName>
    </recommendedName>
</protein>
<comment type="caution">
    <text evidence="2">The sequence shown here is derived from an EMBL/GenBank/DDBJ whole genome shotgun (WGS) entry which is preliminary data.</text>
</comment>
<evidence type="ECO:0000313" key="3">
    <source>
        <dbReference type="Proteomes" id="UP000601027"/>
    </source>
</evidence>
<reference evidence="2 3" key="1">
    <citation type="submission" date="2021-01" db="EMBL/GenBank/DDBJ databases">
        <title>Draft genome sequence of Micromonospora sp. strain STR1_7.</title>
        <authorList>
            <person name="Karlyshev A."/>
            <person name="Jawad R."/>
        </authorList>
    </citation>
    <scope>NUCLEOTIDE SEQUENCE [LARGE SCALE GENOMIC DNA]</scope>
    <source>
        <strain evidence="2 3">STR1-7</strain>
    </source>
</reference>
<dbReference type="RefSeq" id="WP_203174054.1">
    <property type="nucleotide sequence ID" value="NZ_JAEVHM010000019.1"/>
</dbReference>
<evidence type="ECO:0000256" key="1">
    <source>
        <dbReference type="SAM" id="MobiDB-lite"/>
    </source>
</evidence>
<keyword evidence="3" id="KW-1185">Reference proteome</keyword>
<evidence type="ECO:0008006" key="4">
    <source>
        <dbReference type="Google" id="ProtNLM"/>
    </source>
</evidence>
<name>A0ABS1XQQ3_9ACTN</name>
<accession>A0ABS1XQQ3</accession>
<gene>
    <name evidence="2" type="ORF">JNW91_06740</name>
</gene>
<sequence length="83" mass="9070">MDSQNLDDLIQAGCNIQALALIREQFGCSLTEAVDLLNEHHVRLKAEQPTEQPNQRSSADDGGPGHHVGHEDQAVDQRRAADS</sequence>